<dbReference type="InterPro" id="IPR051175">
    <property type="entry name" value="CLK_kinases"/>
</dbReference>
<reference evidence="7 8" key="1">
    <citation type="submission" date="2024-05" db="EMBL/GenBank/DDBJ databases">
        <title>A draft genome resource for the thread blight pathogen Marasmius tenuissimus strain MS-2.</title>
        <authorList>
            <person name="Yulfo-Soto G.E."/>
            <person name="Baruah I.K."/>
            <person name="Amoako-Attah I."/>
            <person name="Bukari Y."/>
            <person name="Meinhardt L.W."/>
            <person name="Bailey B.A."/>
            <person name="Cohen S.P."/>
        </authorList>
    </citation>
    <scope>NUCLEOTIDE SEQUENCE [LARGE SCALE GENOMIC DNA]</scope>
    <source>
        <strain evidence="7 8">MS-2</strain>
    </source>
</reference>
<evidence type="ECO:0000256" key="5">
    <source>
        <dbReference type="ARBA" id="ARBA00022840"/>
    </source>
</evidence>
<evidence type="ECO:0000256" key="1">
    <source>
        <dbReference type="ARBA" id="ARBA00022527"/>
    </source>
</evidence>
<evidence type="ECO:0000259" key="6">
    <source>
        <dbReference type="PROSITE" id="PS50011"/>
    </source>
</evidence>
<dbReference type="InterPro" id="IPR011009">
    <property type="entry name" value="Kinase-like_dom_sf"/>
</dbReference>
<evidence type="ECO:0000256" key="4">
    <source>
        <dbReference type="ARBA" id="ARBA00022777"/>
    </source>
</evidence>
<keyword evidence="8" id="KW-1185">Reference proteome</keyword>
<keyword evidence="5" id="KW-0067">ATP-binding</keyword>
<keyword evidence="3" id="KW-0547">Nucleotide-binding</keyword>
<evidence type="ECO:0000313" key="7">
    <source>
        <dbReference type="EMBL" id="KAL0068044.1"/>
    </source>
</evidence>
<dbReference type="Pfam" id="PF00069">
    <property type="entry name" value="Pkinase"/>
    <property type="match status" value="1"/>
</dbReference>
<dbReference type="PANTHER" id="PTHR45646">
    <property type="entry name" value="SERINE/THREONINE-PROTEIN KINASE DOA-RELATED"/>
    <property type="match status" value="1"/>
</dbReference>
<dbReference type="GO" id="GO:0004674">
    <property type="term" value="F:protein serine/threonine kinase activity"/>
    <property type="evidence" value="ECO:0007669"/>
    <property type="project" value="UniProtKB-EC"/>
</dbReference>
<dbReference type="SUPFAM" id="SSF56112">
    <property type="entry name" value="Protein kinase-like (PK-like)"/>
    <property type="match status" value="1"/>
</dbReference>
<evidence type="ECO:0000256" key="2">
    <source>
        <dbReference type="ARBA" id="ARBA00022679"/>
    </source>
</evidence>
<feature type="domain" description="Protein kinase" evidence="6">
    <location>
        <begin position="1"/>
        <end position="143"/>
    </location>
</feature>
<dbReference type="Proteomes" id="UP001437256">
    <property type="component" value="Unassembled WGS sequence"/>
</dbReference>
<sequence>MKLISQTLQTAKNCRGSISTAPASPHLAVRPGQILDSRFQIIKQLGSDIKPDNILLSTASNEEFDLDTINEAGIVLVDFGTAIPPSGPHSRLIQPTAFRSPEVITGCVWDSKVDIWNLGCIVFELITGQHLFKPRASAIWSAE</sequence>
<name>A0ABR3A3V4_9AGAR</name>
<keyword evidence="4 7" id="KW-0418">Kinase</keyword>
<accession>A0ABR3A3V4</accession>
<dbReference type="PANTHER" id="PTHR45646:SF11">
    <property type="entry name" value="SERINE_THREONINE-PROTEIN KINASE DOA"/>
    <property type="match status" value="1"/>
</dbReference>
<dbReference type="EMBL" id="JBBXMP010000021">
    <property type="protein sequence ID" value="KAL0068044.1"/>
    <property type="molecule type" value="Genomic_DNA"/>
</dbReference>
<proteinExistence type="predicted"/>
<gene>
    <name evidence="7" type="primary">ULK3</name>
    <name evidence="7" type="ORF">AAF712_004947</name>
</gene>
<dbReference type="EC" id="2.7.11.1" evidence="7"/>
<dbReference type="PROSITE" id="PS50011">
    <property type="entry name" value="PROTEIN_KINASE_DOM"/>
    <property type="match status" value="1"/>
</dbReference>
<dbReference type="InterPro" id="IPR000719">
    <property type="entry name" value="Prot_kinase_dom"/>
</dbReference>
<keyword evidence="2 7" id="KW-0808">Transferase</keyword>
<evidence type="ECO:0000313" key="8">
    <source>
        <dbReference type="Proteomes" id="UP001437256"/>
    </source>
</evidence>
<keyword evidence="1" id="KW-0723">Serine/threonine-protein kinase</keyword>
<evidence type="ECO:0000256" key="3">
    <source>
        <dbReference type="ARBA" id="ARBA00022741"/>
    </source>
</evidence>
<protein>
    <submittedName>
        <fullName evidence="7">Serine/threonine-protein kinase ulk3</fullName>
        <ecNumber evidence="7">2.7.11.1</ecNumber>
    </submittedName>
</protein>
<comment type="caution">
    <text evidence="7">The sequence shown here is derived from an EMBL/GenBank/DDBJ whole genome shotgun (WGS) entry which is preliminary data.</text>
</comment>
<dbReference type="Gene3D" id="1.10.510.10">
    <property type="entry name" value="Transferase(Phosphotransferase) domain 1"/>
    <property type="match status" value="1"/>
</dbReference>
<organism evidence="7 8">
    <name type="scientific">Marasmius tenuissimus</name>
    <dbReference type="NCBI Taxonomy" id="585030"/>
    <lineage>
        <taxon>Eukaryota</taxon>
        <taxon>Fungi</taxon>
        <taxon>Dikarya</taxon>
        <taxon>Basidiomycota</taxon>
        <taxon>Agaricomycotina</taxon>
        <taxon>Agaricomycetes</taxon>
        <taxon>Agaricomycetidae</taxon>
        <taxon>Agaricales</taxon>
        <taxon>Marasmiineae</taxon>
        <taxon>Marasmiaceae</taxon>
        <taxon>Marasmius</taxon>
    </lineage>
</organism>